<accession>A0AAV4SHI7</accession>
<gene>
    <name evidence="1" type="ORF">CEXT_86031</name>
</gene>
<feature type="non-terminal residue" evidence="1">
    <location>
        <position position="1"/>
    </location>
</feature>
<keyword evidence="2" id="KW-1185">Reference proteome</keyword>
<name>A0AAV4SHI7_CAEEX</name>
<dbReference type="EMBL" id="BPLR01009411">
    <property type="protein sequence ID" value="GIY31667.1"/>
    <property type="molecule type" value="Genomic_DNA"/>
</dbReference>
<organism evidence="1 2">
    <name type="scientific">Caerostris extrusa</name>
    <name type="common">Bark spider</name>
    <name type="synonym">Caerostris bankana</name>
    <dbReference type="NCBI Taxonomy" id="172846"/>
    <lineage>
        <taxon>Eukaryota</taxon>
        <taxon>Metazoa</taxon>
        <taxon>Ecdysozoa</taxon>
        <taxon>Arthropoda</taxon>
        <taxon>Chelicerata</taxon>
        <taxon>Arachnida</taxon>
        <taxon>Araneae</taxon>
        <taxon>Araneomorphae</taxon>
        <taxon>Entelegynae</taxon>
        <taxon>Araneoidea</taxon>
        <taxon>Araneidae</taxon>
        <taxon>Caerostris</taxon>
    </lineage>
</organism>
<reference evidence="1 2" key="1">
    <citation type="submission" date="2021-06" db="EMBL/GenBank/DDBJ databases">
        <title>Caerostris extrusa draft genome.</title>
        <authorList>
            <person name="Kono N."/>
            <person name="Arakawa K."/>
        </authorList>
    </citation>
    <scope>NUCLEOTIDE SEQUENCE [LARGE SCALE GENOMIC DNA]</scope>
</reference>
<evidence type="ECO:0000313" key="1">
    <source>
        <dbReference type="EMBL" id="GIY31667.1"/>
    </source>
</evidence>
<comment type="caution">
    <text evidence="1">The sequence shown here is derived from an EMBL/GenBank/DDBJ whole genome shotgun (WGS) entry which is preliminary data.</text>
</comment>
<dbReference type="Proteomes" id="UP001054945">
    <property type="component" value="Unassembled WGS sequence"/>
</dbReference>
<proteinExistence type="predicted"/>
<evidence type="ECO:0000313" key="2">
    <source>
        <dbReference type="Proteomes" id="UP001054945"/>
    </source>
</evidence>
<sequence>SFESDTVVSVFTGQTAKDAPGGWSVIAKQTGSCRISTGIYRIDTVGGQDIP</sequence>
<protein>
    <submittedName>
        <fullName evidence="1">Uncharacterized protein</fullName>
    </submittedName>
</protein>
<dbReference type="AlphaFoldDB" id="A0AAV4SHI7"/>